<organism evidence="2 3">
    <name type="scientific">Bacillus badius</name>
    <dbReference type="NCBI Taxonomy" id="1455"/>
    <lineage>
        <taxon>Bacteria</taxon>
        <taxon>Bacillati</taxon>
        <taxon>Bacillota</taxon>
        <taxon>Bacilli</taxon>
        <taxon>Bacillales</taxon>
        <taxon>Bacillaceae</taxon>
        <taxon>Pseudobacillus</taxon>
    </lineage>
</organism>
<name>A0ABR5AWX6_BACBA</name>
<evidence type="ECO:0000256" key="1">
    <source>
        <dbReference type="SAM" id="Phobius"/>
    </source>
</evidence>
<evidence type="ECO:0000313" key="3">
    <source>
        <dbReference type="Proteomes" id="UP000031982"/>
    </source>
</evidence>
<keyword evidence="3" id="KW-1185">Reference proteome</keyword>
<dbReference type="Proteomes" id="UP000031982">
    <property type="component" value="Unassembled WGS sequence"/>
</dbReference>
<proteinExistence type="predicted"/>
<dbReference type="EMBL" id="JXLP01000003">
    <property type="protein sequence ID" value="KIL79238.1"/>
    <property type="molecule type" value="Genomic_DNA"/>
</dbReference>
<gene>
    <name evidence="2" type="ORF">SD77_3104</name>
</gene>
<keyword evidence="1" id="KW-0812">Transmembrane</keyword>
<keyword evidence="1" id="KW-0472">Membrane</keyword>
<accession>A0ABR5AWX6</accession>
<keyword evidence="1" id="KW-1133">Transmembrane helix</keyword>
<sequence>MSRYIVLFKESVCFFYFQNTFFTYLTTINRFIELSLLKNNLDN</sequence>
<comment type="caution">
    <text evidence="2">The sequence shown here is derived from an EMBL/GenBank/DDBJ whole genome shotgun (WGS) entry which is preliminary data.</text>
</comment>
<evidence type="ECO:0000313" key="2">
    <source>
        <dbReference type="EMBL" id="KIL79238.1"/>
    </source>
</evidence>
<feature type="transmembrane region" description="Helical" evidence="1">
    <location>
        <begin position="12"/>
        <end position="32"/>
    </location>
</feature>
<protein>
    <submittedName>
        <fullName evidence="2">Uncharacterized protein</fullName>
    </submittedName>
</protein>
<reference evidence="2 3" key="1">
    <citation type="submission" date="2015-01" db="EMBL/GenBank/DDBJ databases">
        <title>Genome Assembly of Bacillus badius MTCC 1458.</title>
        <authorList>
            <person name="Verma A."/>
            <person name="Khatri I."/>
            <person name="Mual P."/>
            <person name="Subramanian S."/>
            <person name="Krishnamurthi S."/>
        </authorList>
    </citation>
    <scope>NUCLEOTIDE SEQUENCE [LARGE SCALE GENOMIC DNA]</scope>
    <source>
        <strain evidence="2 3">MTCC 1458</strain>
    </source>
</reference>